<feature type="transmembrane region" description="Helical" evidence="4">
    <location>
        <begin position="301"/>
        <end position="317"/>
    </location>
</feature>
<keyword evidence="4" id="KW-1133">Transmembrane helix</keyword>
<evidence type="ECO:0000259" key="6">
    <source>
        <dbReference type="PROSITE" id="PS50109"/>
    </source>
</evidence>
<feature type="chain" id="PRO_5041328191" evidence="5">
    <location>
        <begin position="48"/>
        <end position="671"/>
    </location>
</feature>
<dbReference type="InterPro" id="IPR003594">
    <property type="entry name" value="HATPase_dom"/>
</dbReference>
<dbReference type="Gene3D" id="3.30.565.10">
    <property type="entry name" value="Histidine kinase-like ATPase, C-terminal domain"/>
    <property type="match status" value="1"/>
</dbReference>
<evidence type="ECO:0000256" key="1">
    <source>
        <dbReference type="ARBA" id="ARBA00022679"/>
    </source>
</evidence>
<dbReference type="InterPro" id="IPR008979">
    <property type="entry name" value="Galactose-bd-like_sf"/>
</dbReference>
<feature type="transmembrane region" description="Helical" evidence="4">
    <location>
        <begin position="357"/>
        <end position="381"/>
    </location>
</feature>
<dbReference type="EMBL" id="JAOCDZ010000009">
    <property type="protein sequence ID" value="MDH0737143.1"/>
    <property type="molecule type" value="Genomic_DNA"/>
</dbReference>
<dbReference type="AlphaFoldDB" id="A0AA42LPJ1"/>
<reference evidence="7" key="1">
    <citation type="submission" date="2022-09" db="EMBL/GenBank/DDBJ databases">
        <title>Intensive care unit water sources are persistently colonized with multi-drug resistant bacteria and are the site of extensive horizontal gene transfer of antibiotic resistance genes.</title>
        <authorList>
            <person name="Diorio-Toth L."/>
        </authorList>
    </citation>
    <scope>NUCLEOTIDE SEQUENCE</scope>
    <source>
        <strain evidence="7">GD03843</strain>
    </source>
</reference>
<protein>
    <submittedName>
        <fullName evidence="7">Histidine kinase</fullName>
    </submittedName>
</protein>
<feature type="transmembrane region" description="Helical" evidence="4">
    <location>
        <begin position="387"/>
        <end position="405"/>
    </location>
</feature>
<dbReference type="CDD" id="cd16917">
    <property type="entry name" value="HATPase_UhpB-NarQ-NarX-like"/>
    <property type="match status" value="1"/>
</dbReference>
<dbReference type="InterPro" id="IPR050482">
    <property type="entry name" value="Sensor_HK_TwoCompSys"/>
</dbReference>
<dbReference type="SUPFAM" id="SSF55874">
    <property type="entry name" value="ATPase domain of HSP90 chaperone/DNA topoisomerase II/histidine kinase"/>
    <property type="match status" value="1"/>
</dbReference>
<proteinExistence type="predicted"/>
<accession>A0AA42LPJ1</accession>
<feature type="transmembrane region" description="Helical" evidence="4">
    <location>
        <begin position="238"/>
        <end position="257"/>
    </location>
</feature>
<dbReference type="GO" id="GO:0000160">
    <property type="term" value="P:phosphorelay signal transduction system"/>
    <property type="evidence" value="ECO:0007669"/>
    <property type="project" value="UniProtKB-KW"/>
</dbReference>
<keyword evidence="1" id="KW-0808">Transferase</keyword>
<evidence type="ECO:0000256" key="5">
    <source>
        <dbReference type="SAM" id="SignalP"/>
    </source>
</evidence>
<keyword evidence="3" id="KW-0902">Two-component regulatory system</keyword>
<feature type="domain" description="Histidine kinase" evidence="6">
    <location>
        <begin position="557"/>
        <end position="647"/>
    </location>
</feature>
<dbReference type="Gene3D" id="2.60.120.260">
    <property type="entry name" value="Galactose-binding domain-like"/>
    <property type="match status" value="1"/>
</dbReference>
<evidence type="ECO:0000313" key="7">
    <source>
        <dbReference type="EMBL" id="MDH0737143.1"/>
    </source>
</evidence>
<sequence>MPYQAHLPQAGRFLAHAGGTRRALAWLAGLRWLLACWLALCAAPALAVDASGATAPEACAVQVMSITAARAAADGSRPESPDWAPVTLPDDWNKRWPGYSGSVWYRIDWQRPCPGPVGLTLESVVMAGEVFVNNDLIWSDPQLTEPLSRSWNMPRTWRLPEAIVHDGVNTLWVRVVGVAQQTPGLGIVRLGTPQAMQARQEEIWWLNRSLYTVNLVVSAVLGGLFFCIWVVRREQTTYGWYALMSLFWVLFISNVLLTNPWPLPNTLSLARANAMALVLYVACFCLFTWRFGKQSLPRTERALWILSAALLAMLAFAPDSALATVQSIGVLTPAAIFIINCLQFPVHAWRTRRPEHLMLAACLVIFCVVMVHDLLVMMKLISSGQTYTAYTSVVVTLCMSAILGLRHARNVRQIERFNQELADGIFQARSELATTLEREHTLAVANTRLHERLQIAHDLHDGLGGSLVRMMAMVEQGDKPLQGQQFLSMLKLLRDDLRQTIDSGSSSGVTVPATPLEWAAPLRHRFVQVFDELGLDSHWQFPPQWRTPPSSLECLALTRLLEEALTNVVKHSRARRVQVQLLLPDADRLELRVEDDGAGFDVAAVRQAGVSVGMRSMHARIARVHGSLDIVSEPGRTVLSAVLPLRADKGQLVALGVAAIGGVEVGRVSGS</sequence>
<dbReference type="RefSeq" id="WP_279995693.1">
    <property type="nucleotide sequence ID" value="NZ_JAOCDZ010000009.1"/>
</dbReference>
<feature type="transmembrane region" description="Helical" evidence="4">
    <location>
        <begin position="210"/>
        <end position="231"/>
    </location>
</feature>
<dbReference type="InterPro" id="IPR005467">
    <property type="entry name" value="His_kinase_dom"/>
</dbReference>
<evidence type="ECO:0000256" key="4">
    <source>
        <dbReference type="SAM" id="Phobius"/>
    </source>
</evidence>
<evidence type="ECO:0000313" key="8">
    <source>
        <dbReference type="Proteomes" id="UP001161094"/>
    </source>
</evidence>
<evidence type="ECO:0000256" key="2">
    <source>
        <dbReference type="ARBA" id="ARBA00022777"/>
    </source>
</evidence>
<feature type="signal peptide" evidence="5">
    <location>
        <begin position="1"/>
        <end position="47"/>
    </location>
</feature>
<dbReference type="Pfam" id="PF07695">
    <property type="entry name" value="7TMR-DISM_7TM"/>
    <property type="match status" value="1"/>
</dbReference>
<gene>
    <name evidence="7" type="ORF">N5D93_15130</name>
</gene>
<evidence type="ECO:0000256" key="3">
    <source>
        <dbReference type="ARBA" id="ARBA00023012"/>
    </source>
</evidence>
<organism evidence="7 8">
    <name type="scientific">Achromobacter spanius</name>
    <dbReference type="NCBI Taxonomy" id="217203"/>
    <lineage>
        <taxon>Bacteria</taxon>
        <taxon>Pseudomonadati</taxon>
        <taxon>Pseudomonadota</taxon>
        <taxon>Betaproteobacteria</taxon>
        <taxon>Burkholderiales</taxon>
        <taxon>Alcaligenaceae</taxon>
        <taxon>Achromobacter</taxon>
    </lineage>
</organism>
<dbReference type="InterPro" id="IPR011623">
    <property type="entry name" value="7TMR_DISM_rcpt_extracell_dom1"/>
</dbReference>
<feature type="transmembrane region" description="Helical" evidence="4">
    <location>
        <begin position="323"/>
        <end position="345"/>
    </location>
</feature>
<keyword evidence="4" id="KW-0812">Transmembrane</keyword>
<dbReference type="Pfam" id="PF02518">
    <property type="entry name" value="HATPase_c"/>
    <property type="match status" value="1"/>
</dbReference>
<keyword evidence="2 7" id="KW-0418">Kinase</keyword>
<keyword evidence="5" id="KW-0732">Signal</keyword>
<dbReference type="SMART" id="SM00387">
    <property type="entry name" value="HATPase_c"/>
    <property type="match status" value="1"/>
</dbReference>
<keyword evidence="4" id="KW-0472">Membrane</keyword>
<comment type="caution">
    <text evidence="7">The sequence shown here is derived from an EMBL/GenBank/DDBJ whole genome shotgun (WGS) entry which is preliminary data.</text>
</comment>
<dbReference type="Gene3D" id="1.20.5.1930">
    <property type="match status" value="1"/>
</dbReference>
<dbReference type="InterPro" id="IPR036890">
    <property type="entry name" value="HATPase_C_sf"/>
</dbReference>
<dbReference type="Proteomes" id="UP001161094">
    <property type="component" value="Unassembled WGS sequence"/>
</dbReference>
<dbReference type="PROSITE" id="PS50109">
    <property type="entry name" value="HIS_KIN"/>
    <property type="match status" value="1"/>
</dbReference>
<feature type="transmembrane region" description="Helical" evidence="4">
    <location>
        <begin position="269"/>
        <end position="289"/>
    </location>
</feature>
<name>A0AA42LPJ1_9BURK</name>
<dbReference type="PANTHER" id="PTHR24421">
    <property type="entry name" value="NITRATE/NITRITE SENSOR PROTEIN NARX-RELATED"/>
    <property type="match status" value="1"/>
</dbReference>
<dbReference type="GO" id="GO:0016301">
    <property type="term" value="F:kinase activity"/>
    <property type="evidence" value="ECO:0007669"/>
    <property type="project" value="UniProtKB-KW"/>
</dbReference>
<dbReference type="SUPFAM" id="SSF49785">
    <property type="entry name" value="Galactose-binding domain-like"/>
    <property type="match status" value="1"/>
</dbReference>